<protein>
    <submittedName>
        <fullName evidence="2">Uncharacterized protein</fullName>
    </submittedName>
</protein>
<sequence length="293" mass="33201">MGNDNGKKKTFYIELLSQETTDDILRVWRKYSPSDNHSVPHSHNHSDEGRCWKKTSNDQKDILQRLLVSALAKYMEEIPLDTYLERGFDDVCSASVWRGMKHAAVSKLYGQFVTQSFAAHQNWGKSSSGLPTICLNFVPGRIPSSVFLQIMNDFKPAYKILERKSRESSGQDREDSWSANLITLCENSDKEEGAQWRRWDDEYKAPMDVVDCTSVDVKRYNQNGPSEHLPLKIGLGSVDSSQDGQSNKRDVVHNGSHAQRTGRQDPSYLGWRACPCRTETVKQDTLNPTGAPK</sequence>
<dbReference type="Proteomes" id="UP000037904">
    <property type="component" value="Unassembled WGS sequence"/>
</dbReference>
<keyword evidence="3" id="KW-1185">Reference proteome</keyword>
<dbReference type="OrthoDB" id="10591426at2759"/>
<name>A0A0M9EL61_FUSLA</name>
<feature type="region of interest" description="Disordered" evidence="1">
    <location>
        <begin position="221"/>
        <end position="267"/>
    </location>
</feature>
<evidence type="ECO:0000313" key="3">
    <source>
        <dbReference type="Proteomes" id="UP000037904"/>
    </source>
</evidence>
<proteinExistence type="predicted"/>
<dbReference type="AlphaFoldDB" id="A0A0M9EL61"/>
<dbReference type="EMBL" id="JXCE01001242">
    <property type="protein sequence ID" value="KPA35328.1"/>
    <property type="molecule type" value="Genomic_DNA"/>
</dbReference>
<evidence type="ECO:0000256" key="1">
    <source>
        <dbReference type="SAM" id="MobiDB-lite"/>
    </source>
</evidence>
<organism evidence="2 3">
    <name type="scientific">Fusarium langsethiae</name>
    <dbReference type="NCBI Taxonomy" id="179993"/>
    <lineage>
        <taxon>Eukaryota</taxon>
        <taxon>Fungi</taxon>
        <taxon>Dikarya</taxon>
        <taxon>Ascomycota</taxon>
        <taxon>Pezizomycotina</taxon>
        <taxon>Sordariomycetes</taxon>
        <taxon>Hypocreomycetidae</taxon>
        <taxon>Hypocreales</taxon>
        <taxon>Nectriaceae</taxon>
        <taxon>Fusarium</taxon>
    </lineage>
</organism>
<comment type="caution">
    <text evidence="2">The sequence shown here is derived from an EMBL/GenBank/DDBJ whole genome shotgun (WGS) entry which is preliminary data.</text>
</comment>
<gene>
    <name evidence="2" type="ORF">FLAG1_11980</name>
</gene>
<evidence type="ECO:0000313" key="2">
    <source>
        <dbReference type="EMBL" id="KPA35328.1"/>
    </source>
</evidence>
<reference evidence="2 3" key="1">
    <citation type="submission" date="2015-04" db="EMBL/GenBank/DDBJ databases">
        <title>The draft genome sequence of Fusarium langsethiae, a T-2/HT-2 mycotoxin producer.</title>
        <authorList>
            <person name="Lysoe E."/>
            <person name="Divon H.H."/>
            <person name="Terzi V."/>
            <person name="Orru L."/>
            <person name="Lamontanara A."/>
            <person name="Kolseth A.-K."/>
            <person name="Frandsen R.J."/>
            <person name="Nielsen K."/>
            <person name="Thrane U."/>
        </authorList>
    </citation>
    <scope>NUCLEOTIDE SEQUENCE [LARGE SCALE GENOMIC DNA]</scope>
    <source>
        <strain evidence="2 3">Fl201059</strain>
    </source>
</reference>
<accession>A0A0M9EL61</accession>